<dbReference type="InterPro" id="IPR001789">
    <property type="entry name" value="Sig_transdc_resp-reg_receiver"/>
</dbReference>
<reference evidence="4 5" key="1">
    <citation type="submission" date="2020-04" db="EMBL/GenBank/DDBJ databases">
        <title>Ramlibacter sp. G-1-2-2 isolated from soil.</title>
        <authorList>
            <person name="Dahal R.H."/>
        </authorList>
    </citation>
    <scope>NUCLEOTIDE SEQUENCE [LARGE SCALE GENOMIC DNA]</scope>
    <source>
        <strain evidence="4 5">G-1-2-2</strain>
    </source>
</reference>
<keyword evidence="1" id="KW-0238">DNA-binding</keyword>
<dbReference type="GO" id="GO:0000160">
    <property type="term" value="P:phosphorelay signal transduction system"/>
    <property type="evidence" value="ECO:0007669"/>
    <property type="project" value="InterPro"/>
</dbReference>
<dbReference type="EMBL" id="JABBFX010000002">
    <property type="protein sequence ID" value="NML46631.1"/>
    <property type="molecule type" value="Genomic_DNA"/>
</dbReference>
<accession>A0A848HB46</accession>
<evidence type="ECO:0000313" key="5">
    <source>
        <dbReference type="Proteomes" id="UP000541185"/>
    </source>
</evidence>
<dbReference type="InterPro" id="IPR058245">
    <property type="entry name" value="NreC/VraR/RcsB-like_REC"/>
</dbReference>
<feature type="modified residue" description="4-aspartylphosphate" evidence="2">
    <location>
        <position position="57"/>
    </location>
</feature>
<dbReference type="AlphaFoldDB" id="A0A848HB46"/>
<keyword evidence="5" id="KW-1185">Reference proteome</keyword>
<dbReference type="Proteomes" id="UP000541185">
    <property type="component" value="Unassembled WGS sequence"/>
</dbReference>
<dbReference type="Gene3D" id="3.40.50.2300">
    <property type="match status" value="1"/>
</dbReference>
<evidence type="ECO:0000313" key="4">
    <source>
        <dbReference type="EMBL" id="NML46631.1"/>
    </source>
</evidence>
<dbReference type="SMART" id="SM00448">
    <property type="entry name" value="REC"/>
    <property type="match status" value="1"/>
</dbReference>
<dbReference type="PANTHER" id="PTHR43214">
    <property type="entry name" value="TWO-COMPONENT RESPONSE REGULATOR"/>
    <property type="match status" value="1"/>
</dbReference>
<dbReference type="RefSeq" id="WP_169420886.1">
    <property type="nucleotide sequence ID" value="NZ_JABBFX010000002.1"/>
</dbReference>
<dbReference type="CDD" id="cd17535">
    <property type="entry name" value="REC_NarL-like"/>
    <property type="match status" value="1"/>
</dbReference>
<name>A0A848HB46_9BURK</name>
<dbReference type="PROSITE" id="PS50110">
    <property type="entry name" value="RESPONSE_REGULATORY"/>
    <property type="match status" value="1"/>
</dbReference>
<feature type="domain" description="Response regulatory" evidence="3">
    <location>
        <begin position="6"/>
        <end position="122"/>
    </location>
</feature>
<protein>
    <submittedName>
        <fullName evidence="4">Response regulator transcription factor</fullName>
    </submittedName>
</protein>
<dbReference type="Pfam" id="PF00072">
    <property type="entry name" value="Response_reg"/>
    <property type="match status" value="1"/>
</dbReference>
<evidence type="ECO:0000256" key="2">
    <source>
        <dbReference type="PROSITE-ProRule" id="PRU00169"/>
    </source>
</evidence>
<keyword evidence="2" id="KW-0597">Phosphoprotein</keyword>
<dbReference type="PANTHER" id="PTHR43214:SF42">
    <property type="entry name" value="TRANSCRIPTIONAL REGULATORY PROTEIN DESR"/>
    <property type="match status" value="1"/>
</dbReference>
<proteinExistence type="predicted"/>
<sequence>MRSAIRVALAEDDHMVRAALRRYLATEPGLHVAGEAADGNEALDLVRSTPVDVLLLDLSMPGLSGLEAIHKIRQAVPSVRIVVLSSHPAARYSADVMRAGASSYVQKGCDSSQIVRAVEAAAAEIREA</sequence>
<dbReference type="InterPro" id="IPR011006">
    <property type="entry name" value="CheY-like_superfamily"/>
</dbReference>
<dbReference type="InterPro" id="IPR039420">
    <property type="entry name" value="WalR-like"/>
</dbReference>
<comment type="caution">
    <text evidence="4">The sequence shown here is derived from an EMBL/GenBank/DDBJ whole genome shotgun (WGS) entry which is preliminary data.</text>
</comment>
<organism evidence="4 5">
    <name type="scientific">Ramlibacter agri</name>
    <dbReference type="NCBI Taxonomy" id="2728837"/>
    <lineage>
        <taxon>Bacteria</taxon>
        <taxon>Pseudomonadati</taxon>
        <taxon>Pseudomonadota</taxon>
        <taxon>Betaproteobacteria</taxon>
        <taxon>Burkholderiales</taxon>
        <taxon>Comamonadaceae</taxon>
        <taxon>Ramlibacter</taxon>
    </lineage>
</organism>
<evidence type="ECO:0000259" key="3">
    <source>
        <dbReference type="PROSITE" id="PS50110"/>
    </source>
</evidence>
<dbReference type="GO" id="GO:0003677">
    <property type="term" value="F:DNA binding"/>
    <property type="evidence" value="ECO:0007669"/>
    <property type="project" value="UniProtKB-KW"/>
</dbReference>
<gene>
    <name evidence="4" type="ORF">HHL11_22995</name>
</gene>
<evidence type="ECO:0000256" key="1">
    <source>
        <dbReference type="ARBA" id="ARBA00023125"/>
    </source>
</evidence>
<dbReference type="SUPFAM" id="SSF52172">
    <property type="entry name" value="CheY-like"/>
    <property type="match status" value="1"/>
</dbReference>